<reference evidence="2" key="1">
    <citation type="submission" date="2021-01" db="UniProtKB">
        <authorList>
            <consortium name="EnsemblPlants"/>
        </authorList>
    </citation>
    <scope>IDENTIFICATION</scope>
</reference>
<dbReference type="Gramene" id="Kaladp0007s0078.1.v1.1">
    <property type="protein sequence ID" value="Kaladp0007s0078.1.v1.1"/>
    <property type="gene ID" value="Kaladp0007s0078.v1.1"/>
</dbReference>
<keyword evidence="3" id="KW-1185">Reference proteome</keyword>
<feature type="region of interest" description="Disordered" evidence="1">
    <location>
        <begin position="180"/>
        <end position="211"/>
    </location>
</feature>
<feature type="compositionally biased region" description="Low complexity" evidence="1">
    <location>
        <begin position="147"/>
        <end position="161"/>
    </location>
</feature>
<proteinExistence type="predicted"/>
<organism evidence="2 3">
    <name type="scientific">Kalanchoe fedtschenkoi</name>
    <name type="common">Lavender scallops</name>
    <name type="synonym">South American air plant</name>
    <dbReference type="NCBI Taxonomy" id="63787"/>
    <lineage>
        <taxon>Eukaryota</taxon>
        <taxon>Viridiplantae</taxon>
        <taxon>Streptophyta</taxon>
        <taxon>Embryophyta</taxon>
        <taxon>Tracheophyta</taxon>
        <taxon>Spermatophyta</taxon>
        <taxon>Magnoliopsida</taxon>
        <taxon>eudicotyledons</taxon>
        <taxon>Gunneridae</taxon>
        <taxon>Pentapetalae</taxon>
        <taxon>Saxifragales</taxon>
        <taxon>Crassulaceae</taxon>
        <taxon>Kalanchoe</taxon>
    </lineage>
</organism>
<sequence>MTTANNNDEDAALVGSGLGRQCDLVGLSAQYVPQPLCLLGRVAFRTLIPQGQISTQTKLHEHDRSSSSTLLPQSSAHFDLIPDESSMEDEDEFGDLYTDVIQSFPSSSPSSFAAPLQKSSVPAQSGPRAIDLNFQLDEEDDDDECGDAAAGTSNSGVARAASGGGGLELTLSGAAVSSGRELDVRDRGVGDDGENRELGKTTESGGDFDEGSFRFDLEEEAQDGNGDVGSEKGTGQWFLQRTQQPWIIQSRRGGESQKQKSYKILFMILFLYYYYKLI</sequence>
<protein>
    <submittedName>
        <fullName evidence="2">Uncharacterized protein</fullName>
    </submittedName>
</protein>
<accession>A0A7N0RAZ6</accession>
<evidence type="ECO:0000256" key="1">
    <source>
        <dbReference type="SAM" id="MobiDB-lite"/>
    </source>
</evidence>
<feature type="region of interest" description="Disordered" evidence="1">
    <location>
        <begin position="108"/>
        <end position="127"/>
    </location>
</feature>
<evidence type="ECO:0000313" key="2">
    <source>
        <dbReference type="EnsemblPlants" id="Kaladp0007s0078.1.v1.1"/>
    </source>
</evidence>
<feature type="region of interest" description="Disordered" evidence="1">
    <location>
        <begin position="139"/>
        <end position="164"/>
    </location>
</feature>
<feature type="compositionally biased region" description="Basic and acidic residues" evidence="1">
    <location>
        <begin position="180"/>
        <end position="200"/>
    </location>
</feature>
<evidence type="ECO:0000313" key="3">
    <source>
        <dbReference type="Proteomes" id="UP000594263"/>
    </source>
</evidence>
<dbReference type="AlphaFoldDB" id="A0A7N0RAZ6"/>
<dbReference type="Proteomes" id="UP000594263">
    <property type="component" value="Unplaced"/>
</dbReference>
<feature type="compositionally biased region" description="Low complexity" evidence="1">
    <location>
        <begin position="66"/>
        <end position="75"/>
    </location>
</feature>
<dbReference type="EnsemblPlants" id="Kaladp0007s0078.1.v1.1">
    <property type="protein sequence ID" value="Kaladp0007s0078.1.v1.1"/>
    <property type="gene ID" value="Kaladp0007s0078.v1.1"/>
</dbReference>
<feature type="region of interest" description="Disordered" evidence="1">
    <location>
        <begin position="55"/>
        <end position="76"/>
    </location>
</feature>
<name>A0A7N0RAZ6_KALFE</name>